<dbReference type="InterPro" id="IPR016125">
    <property type="entry name" value="Peptidase_C15-like"/>
</dbReference>
<evidence type="ECO:0000256" key="3">
    <source>
        <dbReference type="ARBA" id="ARBA00022801"/>
    </source>
</evidence>
<dbReference type="SUPFAM" id="SSF53182">
    <property type="entry name" value="Pyrrolidone carboxyl peptidase (pyroglutamate aminopeptidase)"/>
    <property type="match status" value="1"/>
</dbReference>
<evidence type="ECO:0000313" key="5">
    <source>
        <dbReference type="EMBL" id="CAE2232696.1"/>
    </source>
</evidence>
<name>A0A7S4IL09_9STRA</name>
<dbReference type="GO" id="GO:0008234">
    <property type="term" value="F:cysteine-type peptidase activity"/>
    <property type="evidence" value="ECO:0007669"/>
    <property type="project" value="UniProtKB-KW"/>
</dbReference>
<protein>
    <recommendedName>
        <fullName evidence="6">Pyroglutamyl-peptidase I</fullName>
    </recommendedName>
</protein>
<proteinExistence type="inferred from homology"/>
<dbReference type="GO" id="GO:0006508">
    <property type="term" value="P:proteolysis"/>
    <property type="evidence" value="ECO:0007669"/>
    <property type="project" value="UniProtKB-KW"/>
</dbReference>
<accession>A0A7S4IL09</accession>
<organism evidence="5">
    <name type="scientific">Odontella aurita</name>
    <dbReference type="NCBI Taxonomy" id="265563"/>
    <lineage>
        <taxon>Eukaryota</taxon>
        <taxon>Sar</taxon>
        <taxon>Stramenopiles</taxon>
        <taxon>Ochrophyta</taxon>
        <taxon>Bacillariophyta</taxon>
        <taxon>Mediophyceae</taxon>
        <taxon>Biddulphiophycidae</taxon>
        <taxon>Eupodiscales</taxon>
        <taxon>Odontellaceae</taxon>
        <taxon>Odontella</taxon>
    </lineage>
</organism>
<dbReference type="EMBL" id="HBKQ01018550">
    <property type="protein sequence ID" value="CAE2232696.1"/>
    <property type="molecule type" value="Transcribed_RNA"/>
</dbReference>
<keyword evidence="4" id="KW-0788">Thiol protease</keyword>
<dbReference type="Gene3D" id="3.40.630.20">
    <property type="entry name" value="Peptidase C15, pyroglutamyl peptidase I-like"/>
    <property type="match status" value="1"/>
</dbReference>
<gene>
    <name evidence="5" type="ORF">OAUR00152_LOCUS12565</name>
</gene>
<reference evidence="5" key="1">
    <citation type="submission" date="2021-01" db="EMBL/GenBank/DDBJ databases">
        <authorList>
            <person name="Corre E."/>
            <person name="Pelletier E."/>
            <person name="Niang G."/>
            <person name="Scheremetjew M."/>
            <person name="Finn R."/>
            <person name="Kale V."/>
            <person name="Holt S."/>
            <person name="Cochrane G."/>
            <person name="Meng A."/>
            <person name="Brown T."/>
            <person name="Cohen L."/>
        </authorList>
    </citation>
    <scope>NUCLEOTIDE SEQUENCE</scope>
    <source>
        <strain evidence="5">Isolate 1302-5</strain>
    </source>
</reference>
<comment type="similarity">
    <text evidence="1">Belongs to the peptidase C15 family.</text>
</comment>
<keyword evidence="2" id="KW-0645">Protease</keyword>
<sequence length="267" mass="28893">MGDDQVSFVLTGFGPFRGVADNPTTTLVGSFAGCLTGKSVDEHGNAGGTVCRLSSEMKQIAPHVIKAVVFETSAKHVKSEINRLIGEIAQASVTGPQHVVLLHLGVNYKGLKFQIERCAYNDASFRIPDEDGFQPKRECVLDASRENISWGGKLSTTLNVDSLRRELANTGGFGDDVAVSGDPGRFVCNYTYCYSLDKAQLVNSTRSCGEFHGNDISSSQSVPDLGSVPTLHSLFLHVPPFETQGEDRQLEFVVKLIKAIRKQLSAV</sequence>
<evidence type="ECO:0000256" key="4">
    <source>
        <dbReference type="ARBA" id="ARBA00022807"/>
    </source>
</evidence>
<dbReference type="PANTHER" id="PTHR23402">
    <property type="entry name" value="PROTEASE FAMILY C15 PYROGLUTAMYL-PEPTIDASE I-RELATED"/>
    <property type="match status" value="1"/>
</dbReference>
<evidence type="ECO:0000256" key="1">
    <source>
        <dbReference type="ARBA" id="ARBA00006641"/>
    </source>
</evidence>
<dbReference type="PANTHER" id="PTHR23402:SF1">
    <property type="entry name" value="PYROGLUTAMYL-PEPTIDASE I"/>
    <property type="match status" value="1"/>
</dbReference>
<evidence type="ECO:0000256" key="2">
    <source>
        <dbReference type="ARBA" id="ARBA00022670"/>
    </source>
</evidence>
<dbReference type="AlphaFoldDB" id="A0A7S4IL09"/>
<dbReference type="InterPro" id="IPR036440">
    <property type="entry name" value="Peptidase_C15-like_sf"/>
</dbReference>
<keyword evidence="3" id="KW-0378">Hydrolase</keyword>
<dbReference type="Pfam" id="PF01470">
    <property type="entry name" value="Peptidase_C15"/>
    <property type="match status" value="1"/>
</dbReference>
<evidence type="ECO:0008006" key="6">
    <source>
        <dbReference type="Google" id="ProtNLM"/>
    </source>
</evidence>